<dbReference type="Pfam" id="PF00005">
    <property type="entry name" value="ABC_tran"/>
    <property type="match status" value="1"/>
</dbReference>
<dbReference type="GO" id="GO:0005886">
    <property type="term" value="C:plasma membrane"/>
    <property type="evidence" value="ECO:0007669"/>
    <property type="project" value="UniProtKB-SubCell"/>
</dbReference>
<dbReference type="GO" id="GO:0030253">
    <property type="term" value="P:protein secretion by the type I secretion system"/>
    <property type="evidence" value="ECO:0007669"/>
    <property type="project" value="InterPro"/>
</dbReference>
<dbReference type="Gene3D" id="3.40.50.300">
    <property type="entry name" value="P-loop containing nucleotide triphosphate hydrolases"/>
    <property type="match status" value="1"/>
</dbReference>
<protein>
    <submittedName>
        <fullName evidence="11">Type I secretion system permease/ATPase</fullName>
    </submittedName>
</protein>
<evidence type="ECO:0000313" key="12">
    <source>
        <dbReference type="Proteomes" id="UP000322181"/>
    </source>
</evidence>
<evidence type="ECO:0000259" key="9">
    <source>
        <dbReference type="PROSITE" id="PS50893"/>
    </source>
</evidence>
<evidence type="ECO:0000256" key="8">
    <source>
        <dbReference type="SAM" id="Phobius"/>
    </source>
</evidence>
<sequence>MFSGKTRNEITAFITTRKKLFTTLALFTALINLLMLVPSVYMLQVYDRVLPSGNDMTLLMLTLIMIGLFILMGGLDFLRNLLVIRMSNQFDMALNTRIYTAAFQAKLNRSPGITPSAALTDLMLLRRFITGNGIFAFFDLPWFPVYLLVIALFNPWLGLFALCGALLLLFLAIINERFSGPPLTAANQFATTAQLMQSSHFEHTQPADAMGMQHHLRQRWLNNHLCCLEAQTQASDIAAKMMSLTKTTRIALQSLMLGLGGWLALDNTITPGMMIAGSILMGRALAPIEQVIGVWKSAKESRLAYQRLKTLLAAHPSPPEKIALPVPKGNLSVSVMQAGYPHSNVPLLHNLHFSLAAGEVLGVIGPSGAGKSTLAKLLAGLWPATRGAVRLDGADISQQDKAEIGQYIGYLPQEIALFTGTIADNIARFDPQADTDNIICAAKMAQIHELILQLPQGYETLTGPNGEGLSGGQRQRIALARALYGSPALIILDEPNSNLDDAGILALVSAINTLKEQKKTVILITHHKQLLSVTDKLLLLIDGHTKLSGPTAQVIAELNHSPKNDPPENNTQAGNSQGNRAEHHDK</sequence>
<keyword evidence="6 8" id="KW-0472">Membrane</keyword>
<dbReference type="GO" id="GO:0030256">
    <property type="term" value="C:type I protein secretion system complex"/>
    <property type="evidence" value="ECO:0007669"/>
    <property type="project" value="InterPro"/>
</dbReference>
<keyword evidence="2 8" id="KW-0812">Transmembrane</keyword>
<comment type="caution">
    <text evidence="11">The sequence shown here is derived from an EMBL/GenBank/DDBJ whole genome shotgun (WGS) entry which is preliminary data.</text>
</comment>
<dbReference type="Gene3D" id="1.20.1560.10">
    <property type="entry name" value="ABC transporter type 1, transmembrane domain"/>
    <property type="match status" value="1"/>
</dbReference>
<dbReference type="InterPro" id="IPR017871">
    <property type="entry name" value="ABC_transporter-like_CS"/>
</dbReference>
<feature type="region of interest" description="Disordered" evidence="7">
    <location>
        <begin position="558"/>
        <end position="586"/>
    </location>
</feature>
<keyword evidence="3" id="KW-0547">Nucleotide-binding</keyword>
<evidence type="ECO:0000313" key="11">
    <source>
        <dbReference type="EMBL" id="KAA8714755.1"/>
    </source>
</evidence>
<dbReference type="Proteomes" id="UP000322181">
    <property type="component" value="Unassembled WGS sequence"/>
</dbReference>
<evidence type="ECO:0000256" key="4">
    <source>
        <dbReference type="ARBA" id="ARBA00022840"/>
    </source>
</evidence>
<dbReference type="InterPro" id="IPR010128">
    <property type="entry name" value="ATPase_T1SS_PrtD-like"/>
</dbReference>
<feature type="transmembrane region" description="Helical" evidence="8">
    <location>
        <begin position="156"/>
        <end position="174"/>
    </location>
</feature>
<name>A0A5M9R5M3_9GAMM</name>
<dbReference type="InterPro" id="IPR003593">
    <property type="entry name" value="AAA+_ATPase"/>
</dbReference>
<comment type="subcellular location">
    <subcellularLocation>
        <location evidence="1">Cell membrane</location>
        <topology evidence="1">Multi-pass membrane protein</topology>
    </subcellularLocation>
</comment>
<feature type="compositionally biased region" description="Polar residues" evidence="7">
    <location>
        <begin position="567"/>
        <end position="579"/>
    </location>
</feature>
<dbReference type="PROSITE" id="PS50893">
    <property type="entry name" value="ABC_TRANSPORTER_2"/>
    <property type="match status" value="1"/>
</dbReference>
<feature type="transmembrane region" description="Helical" evidence="8">
    <location>
        <begin position="250"/>
        <end position="265"/>
    </location>
</feature>
<evidence type="ECO:0000256" key="7">
    <source>
        <dbReference type="SAM" id="MobiDB-lite"/>
    </source>
</evidence>
<keyword evidence="5 8" id="KW-1133">Transmembrane helix</keyword>
<accession>A0A5M9R5M3</accession>
<dbReference type="PANTHER" id="PTHR43394:SF1">
    <property type="entry name" value="ATP-BINDING CASSETTE SUB-FAMILY B MEMBER 10, MITOCHONDRIAL"/>
    <property type="match status" value="1"/>
</dbReference>
<dbReference type="RefSeq" id="WP_150384980.1">
    <property type="nucleotide sequence ID" value="NZ_BAAAFS010000003.1"/>
</dbReference>
<dbReference type="PROSITE" id="PS50929">
    <property type="entry name" value="ABC_TM1F"/>
    <property type="match status" value="1"/>
</dbReference>
<dbReference type="SUPFAM" id="SSF52540">
    <property type="entry name" value="P-loop containing nucleoside triphosphate hydrolases"/>
    <property type="match status" value="1"/>
</dbReference>
<dbReference type="GO" id="GO:0005524">
    <property type="term" value="F:ATP binding"/>
    <property type="evidence" value="ECO:0007669"/>
    <property type="project" value="UniProtKB-KW"/>
</dbReference>
<dbReference type="GO" id="GO:0015421">
    <property type="term" value="F:ABC-type oligopeptide transporter activity"/>
    <property type="evidence" value="ECO:0007669"/>
    <property type="project" value="TreeGrafter"/>
</dbReference>
<feature type="transmembrane region" description="Helical" evidence="8">
    <location>
        <begin position="128"/>
        <end position="150"/>
    </location>
</feature>
<evidence type="ECO:0000256" key="2">
    <source>
        <dbReference type="ARBA" id="ARBA00022692"/>
    </source>
</evidence>
<organism evidence="11 12">
    <name type="scientific">Morganella psychrotolerans</name>
    <dbReference type="NCBI Taxonomy" id="368603"/>
    <lineage>
        <taxon>Bacteria</taxon>
        <taxon>Pseudomonadati</taxon>
        <taxon>Pseudomonadota</taxon>
        <taxon>Gammaproteobacteria</taxon>
        <taxon>Enterobacterales</taxon>
        <taxon>Morganellaceae</taxon>
        <taxon>Morganella</taxon>
    </lineage>
</organism>
<dbReference type="AlphaFoldDB" id="A0A5M9R5M3"/>
<dbReference type="InterPro" id="IPR039421">
    <property type="entry name" value="Type_1_exporter"/>
</dbReference>
<dbReference type="PANTHER" id="PTHR43394">
    <property type="entry name" value="ATP-DEPENDENT PERMEASE MDL1, MITOCHONDRIAL"/>
    <property type="match status" value="1"/>
</dbReference>
<dbReference type="SUPFAM" id="SSF90123">
    <property type="entry name" value="ABC transporter transmembrane region"/>
    <property type="match status" value="1"/>
</dbReference>
<dbReference type="InterPro" id="IPR011527">
    <property type="entry name" value="ABC1_TM_dom"/>
</dbReference>
<dbReference type="InterPro" id="IPR036640">
    <property type="entry name" value="ABC1_TM_sf"/>
</dbReference>
<evidence type="ECO:0000256" key="6">
    <source>
        <dbReference type="ARBA" id="ARBA00023136"/>
    </source>
</evidence>
<evidence type="ECO:0000259" key="10">
    <source>
        <dbReference type="PROSITE" id="PS50929"/>
    </source>
</evidence>
<evidence type="ECO:0000256" key="1">
    <source>
        <dbReference type="ARBA" id="ARBA00004651"/>
    </source>
</evidence>
<dbReference type="GO" id="GO:0016887">
    <property type="term" value="F:ATP hydrolysis activity"/>
    <property type="evidence" value="ECO:0007669"/>
    <property type="project" value="InterPro"/>
</dbReference>
<dbReference type="NCBIfam" id="TIGR01842">
    <property type="entry name" value="type_I_sec_PrtD"/>
    <property type="match status" value="1"/>
</dbReference>
<feature type="transmembrane region" description="Helical" evidence="8">
    <location>
        <begin position="20"/>
        <end position="44"/>
    </location>
</feature>
<feature type="transmembrane region" description="Helical" evidence="8">
    <location>
        <begin position="56"/>
        <end position="78"/>
    </location>
</feature>
<reference evidence="11 12" key="1">
    <citation type="submission" date="2019-09" db="EMBL/GenBank/DDBJ databases">
        <title>Draft genome sequence of various Type strains from the CCUG.</title>
        <authorList>
            <person name="Pineiro-Iglesias B."/>
            <person name="Tunovic T."/>
            <person name="Unosson C."/>
            <person name="Inganas E."/>
            <person name="Ohlen M."/>
            <person name="Cardew S."/>
            <person name="Jensie-Markopoulos S."/>
            <person name="Salva-Serra F."/>
            <person name="Jaen-Luchoro D."/>
            <person name="Karlsson R."/>
            <person name="Svensson-Stadler L."/>
            <person name="Chun J."/>
            <person name="Moore E."/>
        </authorList>
    </citation>
    <scope>NUCLEOTIDE SEQUENCE [LARGE SCALE GENOMIC DNA]</scope>
    <source>
        <strain evidence="11 12">CCUG 53682T</strain>
    </source>
</reference>
<evidence type="ECO:0000256" key="3">
    <source>
        <dbReference type="ARBA" id="ARBA00022741"/>
    </source>
</evidence>
<dbReference type="InterPro" id="IPR003439">
    <property type="entry name" value="ABC_transporter-like_ATP-bd"/>
</dbReference>
<evidence type="ECO:0000256" key="5">
    <source>
        <dbReference type="ARBA" id="ARBA00022989"/>
    </source>
</evidence>
<dbReference type="PROSITE" id="PS00211">
    <property type="entry name" value="ABC_TRANSPORTER_1"/>
    <property type="match status" value="1"/>
</dbReference>
<keyword evidence="4" id="KW-0067">ATP-binding</keyword>
<gene>
    <name evidence="11" type="ORF">F4V73_13000</name>
</gene>
<dbReference type="SMART" id="SM00382">
    <property type="entry name" value="AAA"/>
    <property type="match status" value="1"/>
</dbReference>
<feature type="domain" description="ABC transmembrane type-1" evidence="10">
    <location>
        <begin position="24"/>
        <end position="300"/>
    </location>
</feature>
<dbReference type="EMBL" id="VXKB01000003">
    <property type="protein sequence ID" value="KAA8714755.1"/>
    <property type="molecule type" value="Genomic_DNA"/>
</dbReference>
<feature type="domain" description="ABC transporter" evidence="9">
    <location>
        <begin position="326"/>
        <end position="567"/>
    </location>
</feature>
<proteinExistence type="predicted"/>
<dbReference type="InterPro" id="IPR027417">
    <property type="entry name" value="P-loop_NTPase"/>
</dbReference>